<accession>A0A4V1Z2L4</accession>
<reference evidence="2 3" key="1">
    <citation type="submission" date="2019-01" db="EMBL/GenBank/DDBJ databases">
        <title>Nocardioides guangzhouensis sp. nov., an actinobacterium isolated from soil.</title>
        <authorList>
            <person name="Fu Y."/>
            <person name="Cai Y."/>
            <person name="Lin Z."/>
            <person name="Chen P."/>
        </authorList>
    </citation>
    <scope>NUCLEOTIDE SEQUENCE [LARGE SCALE GENOMIC DNA]</scope>
    <source>
        <strain evidence="2 3">NBRC 105384</strain>
    </source>
</reference>
<evidence type="ECO:0000313" key="2">
    <source>
        <dbReference type="EMBL" id="RYU14816.1"/>
    </source>
</evidence>
<dbReference type="RefSeq" id="WP_129985239.1">
    <property type="nucleotide sequence ID" value="NZ_SDPU01000009.1"/>
</dbReference>
<dbReference type="AlphaFoldDB" id="A0A4V1Z2L4"/>
<evidence type="ECO:0000256" key="1">
    <source>
        <dbReference type="SAM" id="Phobius"/>
    </source>
</evidence>
<name>A0A4V1Z2L4_9ACTN</name>
<evidence type="ECO:0000313" key="3">
    <source>
        <dbReference type="Proteomes" id="UP000291189"/>
    </source>
</evidence>
<feature type="transmembrane region" description="Helical" evidence="1">
    <location>
        <begin position="16"/>
        <end position="40"/>
    </location>
</feature>
<keyword evidence="1" id="KW-0812">Transmembrane</keyword>
<protein>
    <recommendedName>
        <fullName evidence="4">DUF4282 domain-containing protein</fullName>
    </recommendedName>
</protein>
<dbReference type="EMBL" id="SDPU01000009">
    <property type="protein sequence ID" value="RYU14816.1"/>
    <property type="molecule type" value="Genomic_DNA"/>
</dbReference>
<evidence type="ECO:0008006" key="4">
    <source>
        <dbReference type="Google" id="ProtNLM"/>
    </source>
</evidence>
<dbReference type="Proteomes" id="UP000291189">
    <property type="component" value="Unassembled WGS sequence"/>
</dbReference>
<dbReference type="OrthoDB" id="3788610at2"/>
<keyword evidence="1" id="KW-1133">Transmembrane helix</keyword>
<sequence>MTKSGGAVSTGAATRLVYVIGLLKWIALAVIAVGVLGATALSLAGQNPFGDAISLIISVYGVVAAISVYVTMGWLQQTLLMLIGIAKNTAKEDILSRF</sequence>
<organism evidence="2 3">
    <name type="scientific">Nocardioides iriomotensis</name>
    <dbReference type="NCBI Taxonomy" id="715784"/>
    <lineage>
        <taxon>Bacteria</taxon>
        <taxon>Bacillati</taxon>
        <taxon>Actinomycetota</taxon>
        <taxon>Actinomycetes</taxon>
        <taxon>Propionibacteriales</taxon>
        <taxon>Nocardioidaceae</taxon>
        <taxon>Nocardioides</taxon>
    </lineage>
</organism>
<gene>
    <name evidence="2" type="ORF">ETU37_02170</name>
</gene>
<proteinExistence type="predicted"/>
<feature type="transmembrane region" description="Helical" evidence="1">
    <location>
        <begin position="52"/>
        <end position="75"/>
    </location>
</feature>
<keyword evidence="1" id="KW-0472">Membrane</keyword>
<comment type="caution">
    <text evidence="2">The sequence shown here is derived from an EMBL/GenBank/DDBJ whole genome shotgun (WGS) entry which is preliminary data.</text>
</comment>
<keyword evidence="3" id="KW-1185">Reference proteome</keyword>